<evidence type="ECO:0000313" key="2">
    <source>
        <dbReference type="EMBL" id="KAJ8026719.1"/>
    </source>
</evidence>
<organism evidence="2 3">
    <name type="scientific">Holothuria leucospilota</name>
    <name type="common">Black long sea cucumber</name>
    <name type="synonym">Mertensiothuria leucospilota</name>
    <dbReference type="NCBI Taxonomy" id="206669"/>
    <lineage>
        <taxon>Eukaryota</taxon>
        <taxon>Metazoa</taxon>
        <taxon>Echinodermata</taxon>
        <taxon>Eleutherozoa</taxon>
        <taxon>Echinozoa</taxon>
        <taxon>Holothuroidea</taxon>
        <taxon>Aspidochirotacea</taxon>
        <taxon>Aspidochirotida</taxon>
        <taxon>Holothuriidae</taxon>
        <taxon>Holothuria</taxon>
    </lineage>
</organism>
<accession>A0A9Q1BIA2</accession>
<dbReference type="OrthoDB" id="10646454at2759"/>
<reference evidence="2" key="1">
    <citation type="submission" date="2021-10" db="EMBL/GenBank/DDBJ databases">
        <title>Tropical sea cucumber genome reveals ecological adaptation and Cuvierian tubules defense mechanism.</title>
        <authorList>
            <person name="Chen T."/>
        </authorList>
    </citation>
    <scope>NUCLEOTIDE SEQUENCE</scope>
    <source>
        <strain evidence="2">Nanhai2018</strain>
        <tissue evidence="2">Muscle</tissue>
    </source>
</reference>
<feature type="compositionally biased region" description="Basic residues" evidence="1">
    <location>
        <begin position="17"/>
        <end position="27"/>
    </location>
</feature>
<dbReference type="AlphaFoldDB" id="A0A9Q1BIA2"/>
<feature type="compositionally biased region" description="Basic and acidic residues" evidence="1">
    <location>
        <begin position="1"/>
        <end position="11"/>
    </location>
</feature>
<dbReference type="Proteomes" id="UP001152320">
    <property type="component" value="Chromosome 16"/>
</dbReference>
<sequence>MEARASEDKQGQARTSQGKRRQARASKGKGGQAWAGEGRRGQARASEGKRGQWQIFKGELQLPCPSSRYATIARNLSDVIEVRGNFIVIFFHLDIIINAFTKLNEGKGSEIKMRPHAQRTSN</sequence>
<protein>
    <submittedName>
        <fullName evidence="2">Uncharacterized protein</fullName>
    </submittedName>
</protein>
<evidence type="ECO:0000256" key="1">
    <source>
        <dbReference type="SAM" id="MobiDB-lite"/>
    </source>
</evidence>
<name>A0A9Q1BIA2_HOLLE</name>
<keyword evidence="3" id="KW-1185">Reference proteome</keyword>
<dbReference type="EMBL" id="JAIZAY010000016">
    <property type="protein sequence ID" value="KAJ8026719.1"/>
    <property type="molecule type" value="Genomic_DNA"/>
</dbReference>
<evidence type="ECO:0000313" key="3">
    <source>
        <dbReference type="Proteomes" id="UP001152320"/>
    </source>
</evidence>
<feature type="region of interest" description="Disordered" evidence="1">
    <location>
        <begin position="1"/>
        <end position="50"/>
    </location>
</feature>
<proteinExistence type="predicted"/>
<comment type="caution">
    <text evidence="2">The sequence shown here is derived from an EMBL/GenBank/DDBJ whole genome shotgun (WGS) entry which is preliminary data.</text>
</comment>
<gene>
    <name evidence="2" type="ORF">HOLleu_31635</name>
</gene>